<dbReference type="SUPFAM" id="SSF52038">
    <property type="entry name" value="Barstar-related"/>
    <property type="match status" value="1"/>
</dbReference>
<name>A0A4R5YKC7_9MICO</name>
<proteinExistence type="predicted"/>
<dbReference type="RefSeq" id="WP_133398976.1">
    <property type="nucleotide sequence ID" value="NZ_SMZX01000001.1"/>
</dbReference>
<dbReference type="Gene3D" id="3.30.370.10">
    <property type="entry name" value="Barstar-like"/>
    <property type="match status" value="1"/>
</dbReference>
<dbReference type="InterPro" id="IPR035905">
    <property type="entry name" value="Barstar-like_sf"/>
</dbReference>
<organism evidence="1 2">
    <name type="scientific">Microbacterium oleivorans</name>
    <dbReference type="NCBI Taxonomy" id="273677"/>
    <lineage>
        <taxon>Bacteria</taxon>
        <taxon>Bacillati</taxon>
        <taxon>Actinomycetota</taxon>
        <taxon>Actinomycetes</taxon>
        <taxon>Micrococcales</taxon>
        <taxon>Microbacteriaceae</taxon>
        <taxon>Microbacterium</taxon>
    </lineage>
</organism>
<sequence>MAEYVIEGGRIGGIPDLYEELNRHFMTGEDWQLGASLDALDDLLYGGYGALAGDDAVRIVWRDAAHSRDALGVAETVRWLREKLAQPGRFRLDDLQRQLDDLHAGTGTTYFERVLEVFEGHPEVVLELR</sequence>
<dbReference type="STRING" id="273677.BW34_01761"/>
<accession>A0A4R5YKC7</accession>
<gene>
    <name evidence="1" type="ORF">E2R54_05500</name>
</gene>
<dbReference type="AlphaFoldDB" id="A0A4R5YKC7"/>
<protein>
    <submittedName>
        <fullName evidence="1">Ribonuclease inhibitor</fullName>
    </submittedName>
</protein>
<evidence type="ECO:0000313" key="2">
    <source>
        <dbReference type="Proteomes" id="UP000295633"/>
    </source>
</evidence>
<dbReference type="EMBL" id="SMZX01000001">
    <property type="protein sequence ID" value="TDL45895.1"/>
    <property type="molecule type" value="Genomic_DNA"/>
</dbReference>
<evidence type="ECO:0000313" key="1">
    <source>
        <dbReference type="EMBL" id="TDL45895.1"/>
    </source>
</evidence>
<dbReference type="Proteomes" id="UP000295633">
    <property type="component" value="Unassembled WGS sequence"/>
</dbReference>
<comment type="caution">
    <text evidence="1">The sequence shown here is derived from an EMBL/GenBank/DDBJ whole genome shotgun (WGS) entry which is preliminary data.</text>
</comment>
<reference evidence="1 2" key="1">
    <citation type="submission" date="2019-03" db="EMBL/GenBank/DDBJ databases">
        <title>Genome Sequencing and Assembly of Various Microbes Isolated from Partially Reclaimed Soil and Acid Mine Drainage (AMD) Site.</title>
        <authorList>
            <person name="Steinbock B."/>
            <person name="Bechtold R."/>
            <person name="Sevigny J.L."/>
            <person name="Thomas D."/>
            <person name="Cuthill L.R."/>
            <person name="Aveiro Johannsen E.J."/>
            <person name="Thomas K."/>
            <person name="Ghosh A."/>
        </authorList>
    </citation>
    <scope>NUCLEOTIDE SEQUENCE [LARGE SCALE GENOMIC DNA]</scope>
    <source>
        <strain evidence="1 2">F-B2</strain>
    </source>
</reference>